<sequence>MDRDIKVLLVEDDPMVRRINGKFLEKMPGFHLSGAVDNLEEARERILEATPDLVLLDVFFPRGTGVDLLKWIRKNDLEVDAIMITADKHSGTVEEAFRYGAVDYLLKPFQFQRFAEALESYRDRREAVRKPARLSQEAIDRLGRGSAGRVAAEEELVANATKEKILAIFRDNPGTSLTAAMVAEKIGASRITARKYLDALEQSGVLAVEAAYGTVGRPKNMYHLPGDTK</sequence>
<comment type="caution">
    <text evidence="13">The sequence shown here is derived from an EMBL/GenBank/DDBJ whole genome shotgun (WGS) entry which is preliminary data.</text>
</comment>
<evidence type="ECO:0000313" key="14">
    <source>
        <dbReference type="Proteomes" id="UP000461585"/>
    </source>
</evidence>
<keyword evidence="8 10" id="KW-0804">Transcription</keyword>
<organism evidence="13 14">
    <name type="scientific">Anaerotalea alkaliphila</name>
    <dbReference type="NCBI Taxonomy" id="2662126"/>
    <lineage>
        <taxon>Bacteria</taxon>
        <taxon>Bacillati</taxon>
        <taxon>Bacillota</taxon>
        <taxon>Clostridia</taxon>
        <taxon>Eubacteriales</taxon>
        <taxon>Anaerotalea</taxon>
    </lineage>
</organism>
<dbReference type="Gene3D" id="1.10.10.10">
    <property type="entry name" value="Winged helix-like DNA-binding domain superfamily/Winged helix DNA-binding domain"/>
    <property type="match status" value="1"/>
</dbReference>
<reference evidence="13 14" key="1">
    <citation type="submission" date="2020-01" db="EMBL/GenBank/DDBJ databases">
        <title>Anaeroalcalibacter tamaniensis gen. nov., sp. nov., moderately halophilic strictly anaerobic fermenter bacterium from mud volcano of Taman peninsula.</title>
        <authorList>
            <person name="Frolova A."/>
            <person name="Merkel A.Y."/>
            <person name="Slobodkin A.I."/>
        </authorList>
    </citation>
    <scope>NUCLEOTIDE SEQUENCE [LARGE SCALE GENOMIC DNA]</scope>
    <source>
        <strain evidence="13 14">F-3ap</strain>
    </source>
</reference>
<evidence type="ECO:0000256" key="8">
    <source>
        <dbReference type="ARBA" id="ARBA00023163"/>
    </source>
</evidence>
<dbReference type="InterPro" id="IPR051271">
    <property type="entry name" value="2C-system_Tx_regulators"/>
</dbReference>
<dbReference type="PANTHER" id="PTHR45526">
    <property type="entry name" value="TRANSCRIPTIONAL REGULATORY PROTEIN DPIA"/>
    <property type="match status" value="1"/>
</dbReference>
<dbReference type="RefSeq" id="WP_162369296.1">
    <property type="nucleotide sequence ID" value="NZ_JAAEEH010000003.1"/>
</dbReference>
<keyword evidence="6 10" id="KW-0238">DNA-binding</keyword>
<dbReference type="EMBL" id="JAAEEH010000003">
    <property type="protein sequence ID" value="NDL66568.1"/>
    <property type="molecule type" value="Genomic_DNA"/>
</dbReference>
<dbReference type="Gene3D" id="3.40.50.2300">
    <property type="match status" value="1"/>
</dbReference>
<dbReference type="Proteomes" id="UP000461585">
    <property type="component" value="Unassembled WGS sequence"/>
</dbReference>
<keyword evidence="14" id="KW-1185">Reference proteome</keyword>
<dbReference type="PIRSF" id="PIRSF006171">
    <property type="entry name" value="RR_citrat_malat"/>
    <property type="match status" value="1"/>
</dbReference>
<dbReference type="InterPro" id="IPR011006">
    <property type="entry name" value="CheY-like_superfamily"/>
</dbReference>
<evidence type="ECO:0000256" key="10">
    <source>
        <dbReference type="PIRNR" id="PIRNR006171"/>
    </source>
</evidence>
<evidence type="ECO:0000256" key="4">
    <source>
        <dbReference type="ARBA" id="ARBA00023012"/>
    </source>
</evidence>
<evidence type="ECO:0000256" key="9">
    <source>
        <dbReference type="ARBA" id="ARBA00024867"/>
    </source>
</evidence>
<dbReference type="InterPro" id="IPR036388">
    <property type="entry name" value="WH-like_DNA-bd_sf"/>
</dbReference>
<evidence type="ECO:0000256" key="11">
    <source>
        <dbReference type="PROSITE-ProRule" id="PRU00169"/>
    </source>
</evidence>
<protein>
    <recommendedName>
        <fullName evidence="10">Transcriptional regulatory protein</fullName>
    </recommendedName>
</protein>
<dbReference type="InterPro" id="IPR024187">
    <property type="entry name" value="Sig_transdc_resp-reg_cit/mal"/>
</dbReference>
<keyword evidence="7 10" id="KW-0010">Activator</keyword>
<evidence type="ECO:0000256" key="1">
    <source>
        <dbReference type="ARBA" id="ARBA00004496"/>
    </source>
</evidence>
<keyword evidence="4 10" id="KW-0902">Two-component regulatory system</keyword>
<dbReference type="SUPFAM" id="SSF46785">
    <property type="entry name" value="Winged helix' DNA-binding domain"/>
    <property type="match status" value="1"/>
</dbReference>
<comment type="function">
    <text evidence="9">May play the central regulatory role in sporulation. It may be an element of the effector pathway responsible for the activation of sporulation genes in response to nutritional stress. Spo0A may act in concert with spo0H (a sigma factor) to control the expression of some genes that are critical to the sporulation process.</text>
</comment>
<evidence type="ECO:0000256" key="2">
    <source>
        <dbReference type="ARBA" id="ARBA00022490"/>
    </source>
</evidence>
<dbReference type="Pfam" id="PF20714">
    <property type="entry name" value="HTH_64"/>
    <property type="match status" value="1"/>
</dbReference>
<gene>
    <name evidence="13" type="ORF">GXN74_02235</name>
</gene>
<evidence type="ECO:0000259" key="12">
    <source>
        <dbReference type="PROSITE" id="PS50110"/>
    </source>
</evidence>
<evidence type="ECO:0000313" key="13">
    <source>
        <dbReference type="EMBL" id="NDL66568.1"/>
    </source>
</evidence>
<dbReference type="AlphaFoldDB" id="A0A7X5HTW2"/>
<feature type="domain" description="Response regulatory" evidence="12">
    <location>
        <begin position="6"/>
        <end position="122"/>
    </location>
</feature>
<dbReference type="Pfam" id="PF00072">
    <property type="entry name" value="Response_reg"/>
    <property type="match status" value="1"/>
</dbReference>
<feature type="modified residue" description="4-aspartylphosphate" evidence="11">
    <location>
        <position position="57"/>
    </location>
</feature>
<dbReference type="GO" id="GO:0000156">
    <property type="term" value="F:phosphorelay response regulator activity"/>
    <property type="evidence" value="ECO:0007669"/>
    <property type="project" value="TreeGrafter"/>
</dbReference>
<keyword evidence="5 10" id="KW-0805">Transcription regulation</keyword>
<dbReference type="SMART" id="SM00448">
    <property type="entry name" value="REC"/>
    <property type="match status" value="1"/>
</dbReference>
<accession>A0A7X5HTW2</accession>
<dbReference type="SUPFAM" id="SSF52172">
    <property type="entry name" value="CheY-like"/>
    <property type="match status" value="1"/>
</dbReference>
<dbReference type="PANTHER" id="PTHR45526:SF1">
    <property type="entry name" value="TRANSCRIPTIONAL REGULATORY PROTEIN DCUR-RELATED"/>
    <property type="match status" value="1"/>
</dbReference>
<dbReference type="PROSITE" id="PS50110">
    <property type="entry name" value="RESPONSE_REGULATORY"/>
    <property type="match status" value="1"/>
</dbReference>
<dbReference type="InterPro" id="IPR048714">
    <property type="entry name" value="DpiA-like_HTH"/>
</dbReference>
<dbReference type="GO" id="GO:0005737">
    <property type="term" value="C:cytoplasm"/>
    <property type="evidence" value="ECO:0007669"/>
    <property type="project" value="UniProtKB-SubCell"/>
</dbReference>
<dbReference type="GO" id="GO:0003677">
    <property type="term" value="F:DNA binding"/>
    <property type="evidence" value="ECO:0007669"/>
    <property type="project" value="UniProtKB-KW"/>
</dbReference>
<comment type="subcellular location">
    <subcellularLocation>
        <location evidence="1 10">Cytoplasm</location>
    </subcellularLocation>
</comment>
<keyword evidence="2 10" id="KW-0963">Cytoplasm</keyword>
<evidence type="ECO:0000256" key="3">
    <source>
        <dbReference type="ARBA" id="ARBA00022553"/>
    </source>
</evidence>
<evidence type="ECO:0000256" key="7">
    <source>
        <dbReference type="ARBA" id="ARBA00023159"/>
    </source>
</evidence>
<name>A0A7X5HTW2_9FIRM</name>
<keyword evidence="3 11" id="KW-0597">Phosphoprotein</keyword>
<dbReference type="InterPro" id="IPR036390">
    <property type="entry name" value="WH_DNA-bd_sf"/>
</dbReference>
<evidence type="ECO:0000256" key="6">
    <source>
        <dbReference type="ARBA" id="ARBA00023125"/>
    </source>
</evidence>
<dbReference type="InterPro" id="IPR001789">
    <property type="entry name" value="Sig_transdc_resp-reg_receiver"/>
</dbReference>
<proteinExistence type="predicted"/>
<evidence type="ECO:0000256" key="5">
    <source>
        <dbReference type="ARBA" id="ARBA00023015"/>
    </source>
</evidence>
<dbReference type="GO" id="GO:0003700">
    <property type="term" value="F:DNA-binding transcription factor activity"/>
    <property type="evidence" value="ECO:0007669"/>
    <property type="project" value="InterPro"/>
</dbReference>